<dbReference type="InterPro" id="IPR000477">
    <property type="entry name" value="RT_dom"/>
</dbReference>
<dbReference type="PROSITE" id="PS50878">
    <property type="entry name" value="RT_POL"/>
    <property type="match status" value="1"/>
</dbReference>
<dbReference type="Proteomes" id="UP000267027">
    <property type="component" value="Unassembled WGS sequence"/>
</dbReference>
<proteinExistence type="predicted"/>
<dbReference type="OrthoDB" id="5829528at2759"/>
<evidence type="ECO:0000313" key="2">
    <source>
        <dbReference type="EMBL" id="VDM60892.1"/>
    </source>
</evidence>
<evidence type="ECO:0000313" key="3">
    <source>
        <dbReference type="Proteomes" id="UP000267027"/>
    </source>
</evidence>
<dbReference type="WBParaSite" id="ACOC_0000930601-mRNA-1">
    <property type="protein sequence ID" value="ACOC_0000930601-mRNA-1"/>
    <property type="gene ID" value="ACOC_0000930601"/>
</dbReference>
<reference evidence="4" key="1">
    <citation type="submission" date="2017-02" db="UniProtKB">
        <authorList>
            <consortium name="WormBaseParasite"/>
        </authorList>
    </citation>
    <scope>IDENTIFICATION</scope>
</reference>
<feature type="domain" description="Reverse transcriptase" evidence="1">
    <location>
        <begin position="1"/>
        <end position="87"/>
    </location>
</feature>
<dbReference type="PANTHER" id="PTHR47027:SF20">
    <property type="entry name" value="REVERSE TRANSCRIPTASE-LIKE PROTEIN WITH RNA-DIRECTED DNA POLYMERASE DOMAIN"/>
    <property type="match status" value="1"/>
</dbReference>
<name>A0A0R3PTY9_ANGCS</name>
<reference evidence="2 3" key="2">
    <citation type="submission" date="2018-11" db="EMBL/GenBank/DDBJ databases">
        <authorList>
            <consortium name="Pathogen Informatics"/>
        </authorList>
    </citation>
    <scope>NUCLEOTIDE SEQUENCE [LARGE SCALE GENOMIC DNA]</scope>
    <source>
        <strain evidence="2 3">Costa Rica</strain>
    </source>
</reference>
<dbReference type="AlphaFoldDB" id="A0A0R3PTY9"/>
<evidence type="ECO:0000313" key="4">
    <source>
        <dbReference type="WBParaSite" id="ACOC_0000930601-mRNA-1"/>
    </source>
</evidence>
<dbReference type="OMA" id="GHEINTM"/>
<evidence type="ECO:0000259" key="1">
    <source>
        <dbReference type="PROSITE" id="PS50878"/>
    </source>
</evidence>
<sequence>MDNIRVKIDGRQLYHLRFADDIVLITPNIRQAEHMFADFDKVCGKIALRLDLTKTMLMKNGFVSHTSALNGTNISECSSYIYLGHEINTMNDLALELSRGKRAAWGAFKSIGDVVKRRKNTRLRAHLFDSTELPAVTYASETWSLQRQGERSIKVIERAVERMMSGVSHSTQATEGIRSSELRQRSKIKDAVLYSEQLKIRWVGHALRMNDNRWTGAVSDWIPLDVKRTAGRPSTWWSEFFAKSLGRRYVARGIPRVSRTHRATLARNREIWKIY</sequence>
<protein>
    <submittedName>
        <fullName evidence="4">Reverse transcriptase domain-containing protein</fullName>
    </submittedName>
</protein>
<accession>A0A0R3PTY9</accession>
<dbReference type="PANTHER" id="PTHR47027">
    <property type="entry name" value="REVERSE TRANSCRIPTASE DOMAIN-CONTAINING PROTEIN"/>
    <property type="match status" value="1"/>
</dbReference>
<keyword evidence="3" id="KW-1185">Reference proteome</keyword>
<organism evidence="4">
    <name type="scientific">Angiostrongylus costaricensis</name>
    <name type="common">Nematode worm</name>
    <dbReference type="NCBI Taxonomy" id="334426"/>
    <lineage>
        <taxon>Eukaryota</taxon>
        <taxon>Metazoa</taxon>
        <taxon>Ecdysozoa</taxon>
        <taxon>Nematoda</taxon>
        <taxon>Chromadorea</taxon>
        <taxon>Rhabditida</taxon>
        <taxon>Rhabditina</taxon>
        <taxon>Rhabditomorpha</taxon>
        <taxon>Strongyloidea</taxon>
        <taxon>Metastrongylidae</taxon>
        <taxon>Angiostrongylus</taxon>
    </lineage>
</organism>
<dbReference type="EMBL" id="UYYA01004277">
    <property type="protein sequence ID" value="VDM60892.1"/>
    <property type="molecule type" value="Genomic_DNA"/>
</dbReference>
<dbReference type="STRING" id="334426.A0A0R3PTY9"/>
<gene>
    <name evidence="2" type="ORF">ACOC_LOCUS9307</name>
</gene>